<accession>A0A1G8KNX0</accession>
<evidence type="ECO:0000256" key="1">
    <source>
        <dbReference type="ARBA" id="ARBA00022729"/>
    </source>
</evidence>
<dbReference type="SUPFAM" id="SSF69318">
    <property type="entry name" value="Integrin alpha N-terminal domain"/>
    <property type="match status" value="3"/>
</dbReference>
<dbReference type="AlphaFoldDB" id="A0A1G8KNX0"/>
<dbReference type="Gene3D" id="2.130.10.130">
    <property type="entry name" value="Integrin alpha, N-terminal"/>
    <property type="match status" value="1"/>
</dbReference>
<sequence>MKQFYTTIILVFCLQFGFGQVEFQEHLIIEPAAHSPQYLNSADIDGDGDLDIFSISSQDEKLAWYENSDGNGTFEDQQIISNSLGYLKALCSADFDGDGDIDVLAASYNNSINFFKNSDGLGNFTLQQVITNGSDFLHPADLDGDGDIDIISASISGDIVSWYENTDGQGTFGPQLTISIAVDGASAVFAADIDNDNDMDVFSVSRYDDKVAWYENTDGLGTFGAQQIISTVPSVYSIYATDVDGDGNVDVVTGSNSGPNYLVWYKNVDGLGTFNEVQQIQISMGSVQHLTCSDFDNDGDQDIAIASTNGANSVIAWYENENGLGDFGEQNNVSTKVNGPVYVGAGDLDGDGFVDVLSASHFDNKMAWYKYDNAQSIFGEQRLMAPATAKAISVFAIDIDGDSDLDVISGTREDNIIAWYENMDGEGSYSERIIVATNVSSPESVYATDIDNDGDNDIIFSGISKIGWYENEDGNGSFGEAQIINSSAQAVTSVVSIDIDGDGDMDVLSSSRLNDRIGWYENLNGNGNFGSQQAISSNADDAKDVYAADLDGDGDMDVISASRGDDKIAWYENANGNGDFGAEQILTTDANGAASVYASDIDGDGDKDILFASTYDDKIAWFENLDSEGSFSTEQIITMNADGPKKVHANDIDKDGDEDVLYISGTKLAWFENINGLGNFAEEQLITSITNDGLCAYAVDIDGDSNMDVLSSTEDDLKITWYENLNATNEIRGEIRIDVNANGCDDSDLSLSNILIETTDGTNSLSTFSFSNGVYRLFPNEGTYTTSVIGGLPDFYNISPLSATSDFTSLGDLDIVDFCAEPTVLLNDLTVSIYPSLDDPRPGFDTTYQIVYKNVGTIQLSGSVTFEFDDSKLNFLSANETIASQTTNTLTFDFTDLNPFETRTIDLEFNVFAPPITNIDDELVATATINPVSGDETEEDNVFTLEQTVIGSYDPNDITVLEGEEITIEEADKYLHYLIRFQNTGTASAINVRVENVLDDKLDWTTMQLESLSHTGRVEIFNETDVSFIFNNINLADSTNDEPNSHGYIAYKIKPKSDVEVGDIISGTADIFFDFNPAIITNTVSTEIVESLSVDQFNAQAIQVFPNPVKNKLEITSNQIIDKLTIIDINGRLLKEIKLSNLNYDLDVSNLTKGVYFLEIQFGESKSTKKFIKN</sequence>
<dbReference type="STRING" id="262004.SAMN04489796_11165"/>
<dbReference type="Pfam" id="PF24595">
    <property type="entry name" value="DUF7619"/>
    <property type="match status" value="1"/>
</dbReference>
<feature type="domain" description="DUF7619" evidence="3">
    <location>
        <begin position="954"/>
        <end position="1087"/>
    </location>
</feature>
<dbReference type="Pfam" id="PF18962">
    <property type="entry name" value="Por_Secre_tail"/>
    <property type="match status" value="1"/>
</dbReference>
<keyword evidence="1" id="KW-0732">Signal</keyword>
<dbReference type="InterPro" id="IPR055353">
    <property type="entry name" value="DUF7619"/>
</dbReference>
<reference evidence="5" key="1">
    <citation type="submission" date="2016-10" db="EMBL/GenBank/DDBJ databases">
        <authorList>
            <person name="Varghese N."/>
            <person name="Submissions S."/>
        </authorList>
    </citation>
    <scope>NUCLEOTIDE SEQUENCE [LARGE SCALE GENOMIC DNA]</scope>
    <source>
        <strain evidence="5">DSM 15363</strain>
    </source>
</reference>
<dbReference type="NCBIfam" id="TIGR04183">
    <property type="entry name" value="Por_Secre_tail"/>
    <property type="match status" value="1"/>
</dbReference>
<dbReference type="Proteomes" id="UP000199492">
    <property type="component" value="Unassembled WGS sequence"/>
</dbReference>
<proteinExistence type="predicted"/>
<evidence type="ECO:0000259" key="2">
    <source>
        <dbReference type="Pfam" id="PF18962"/>
    </source>
</evidence>
<organism evidence="4 5">
    <name type="scientific">Winogradskyella thalassocola</name>
    <dbReference type="NCBI Taxonomy" id="262004"/>
    <lineage>
        <taxon>Bacteria</taxon>
        <taxon>Pseudomonadati</taxon>
        <taxon>Bacteroidota</taxon>
        <taxon>Flavobacteriia</taxon>
        <taxon>Flavobacteriales</taxon>
        <taxon>Flavobacteriaceae</taxon>
        <taxon>Winogradskyella</taxon>
    </lineage>
</organism>
<feature type="domain" description="Secretion system C-terminal sorting" evidence="2">
    <location>
        <begin position="1104"/>
        <end position="1172"/>
    </location>
</feature>
<dbReference type="PANTHER" id="PTHR44103">
    <property type="entry name" value="PROPROTEIN CONVERTASE P"/>
    <property type="match status" value="1"/>
</dbReference>
<dbReference type="EMBL" id="FNCZ01000011">
    <property type="protein sequence ID" value="SDI45103.1"/>
    <property type="molecule type" value="Genomic_DNA"/>
</dbReference>
<dbReference type="Pfam" id="PF13517">
    <property type="entry name" value="FG-GAP_3"/>
    <property type="match status" value="6"/>
</dbReference>
<dbReference type="InterPro" id="IPR028994">
    <property type="entry name" value="Integrin_alpha_N"/>
</dbReference>
<protein>
    <submittedName>
        <fullName evidence="4">Por secretion system C-terminal sorting domain-containing protein</fullName>
    </submittedName>
</protein>
<dbReference type="PANTHER" id="PTHR44103:SF1">
    <property type="entry name" value="PROPROTEIN CONVERTASE P"/>
    <property type="match status" value="1"/>
</dbReference>
<evidence type="ECO:0000259" key="3">
    <source>
        <dbReference type="Pfam" id="PF24595"/>
    </source>
</evidence>
<dbReference type="OrthoDB" id="1110367at2"/>
<dbReference type="RefSeq" id="WP_092470635.1">
    <property type="nucleotide sequence ID" value="NZ_FNCZ01000011.1"/>
</dbReference>
<dbReference type="InterPro" id="IPR013517">
    <property type="entry name" value="FG-GAP"/>
</dbReference>
<keyword evidence="5" id="KW-1185">Reference proteome</keyword>
<gene>
    <name evidence="4" type="ORF">SAMN04489796_11165</name>
</gene>
<evidence type="ECO:0000313" key="5">
    <source>
        <dbReference type="Proteomes" id="UP000199492"/>
    </source>
</evidence>
<dbReference type="InterPro" id="IPR026444">
    <property type="entry name" value="Secre_tail"/>
</dbReference>
<evidence type="ECO:0000313" key="4">
    <source>
        <dbReference type="EMBL" id="SDI45103.1"/>
    </source>
</evidence>
<name>A0A1G8KNX0_9FLAO</name>